<dbReference type="PANTHER" id="PTHR12246">
    <property type="entry name" value="PALMITOYLTRANSFERASE ZDHHC16"/>
    <property type="match status" value="1"/>
</dbReference>
<evidence type="ECO:0000256" key="12">
    <source>
        <dbReference type="RuleBase" id="RU079119"/>
    </source>
</evidence>
<name>A0A2K0SWG7_9HYPO</name>
<accession>A0A2K0SWG7</accession>
<comment type="similarity">
    <text evidence="11">Belongs to the DHHC palmitoyltransferase family. PFA4 subfamily.</text>
</comment>
<dbReference type="EMBL" id="MTYH01000141">
    <property type="protein sequence ID" value="PNP37615.1"/>
    <property type="molecule type" value="Genomic_DNA"/>
</dbReference>
<dbReference type="GO" id="GO:0005789">
    <property type="term" value="C:endoplasmic reticulum membrane"/>
    <property type="evidence" value="ECO:0007669"/>
    <property type="project" value="UniProtKB-SubCell"/>
</dbReference>
<keyword evidence="4 11" id="KW-0256">Endoplasmic reticulum</keyword>
<evidence type="ECO:0000256" key="4">
    <source>
        <dbReference type="ARBA" id="ARBA00022824"/>
    </source>
</evidence>
<dbReference type="InterPro" id="IPR039859">
    <property type="entry name" value="PFA4/ZDH16/20/ERF2-like"/>
</dbReference>
<feature type="transmembrane region" description="Helical" evidence="11 12">
    <location>
        <begin position="49"/>
        <end position="66"/>
    </location>
</feature>
<dbReference type="AlphaFoldDB" id="A0A2K0SWG7"/>
<feature type="active site" description="S-palmitoyl cysteine intermediate" evidence="11">
    <location>
        <position position="115"/>
    </location>
</feature>
<comment type="domain">
    <text evidence="11 12">The DHHC domain is required for palmitoyltransferase activity.</text>
</comment>
<comment type="caution">
    <text evidence="14">The sequence shown here is derived from an EMBL/GenBank/DDBJ whole genome shotgun (WGS) entry which is preliminary data.</text>
</comment>
<gene>
    <name evidence="11" type="primary">PFA4</name>
    <name evidence="14" type="ORF">TGAMA5MH_10456</name>
</gene>
<keyword evidence="7 11" id="KW-0564">Palmitate</keyword>
<keyword evidence="6 11" id="KW-0472">Membrane</keyword>
<sequence>MAGFNDVPFIQNLAVPAVCLLIAFLSYFSQVLFNYSTLDPGPLSRTESWTFNVLLVCLWISYFRAVTVNPGRYIFPDQVIEADGRWCKKCQEPKPPRAHHCRHCQRCIPKMDHHCPWTKNCVSMTTFPHFLRFLFYANVSLWTLSYFLWQRFYALWETRSMPAHLGPTLPGLMSLVMTGFVCSITSFALGIMLITTLKGWVENQTTIEAWEVDRHEAHIGRGRQDWWDITGPDGEPLQFEKVEFPYDIGFFANMAQAMGTSNFLLWFFPLAGNPKISKTGSGTGWTWEENGFNRKEGMWPPLDPDKFRRAVGGFGTSRRNYEDELELEDDGLSVGEHIEAFKRRQDEDLRRRKTRQDALMSELEEVDEYGSRRAAYIDDETNNSNGMRFNWANSDGEYLRDYGVDEEAEEEDEDVPLAELLRRRNVGTRSYNDA</sequence>
<keyword evidence="9 11" id="KW-0012">Acyltransferase</keyword>
<evidence type="ECO:0000256" key="2">
    <source>
        <dbReference type="ARBA" id="ARBA00022679"/>
    </source>
</evidence>
<protein>
    <recommendedName>
        <fullName evidence="11">Palmitoyltransferase PFA4</fullName>
        <ecNumber evidence="11">2.3.1.225</ecNumber>
    </recommendedName>
    <alternativeName>
        <fullName evidence="11">Protein S-acyltransferase</fullName>
        <shortName evidence="11">PAT</shortName>
    </alternativeName>
    <alternativeName>
        <fullName evidence="11">Protein fatty acyltransferase 4</fullName>
    </alternativeName>
</protein>
<feature type="transmembrane region" description="Helical" evidence="11 12">
    <location>
        <begin position="12"/>
        <end position="29"/>
    </location>
</feature>
<dbReference type="HAMAP" id="MF_03199">
    <property type="entry name" value="DHHC_PAT_PFA4"/>
    <property type="match status" value="1"/>
</dbReference>
<evidence type="ECO:0000256" key="1">
    <source>
        <dbReference type="ARBA" id="ARBA00004141"/>
    </source>
</evidence>
<reference evidence="14 15" key="1">
    <citation type="submission" date="2017-02" db="EMBL/GenBank/DDBJ databases">
        <title>Genomes of Trichoderma spp. with biocontrol activity.</title>
        <authorList>
            <person name="Gardiner D."/>
            <person name="Kazan K."/>
            <person name="Vos C."/>
            <person name="Harvey P."/>
        </authorList>
    </citation>
    <scope>NUCLEOTIDE SEQUENCE [LARGE SCALE GENOMIC DNA]</scope>
    <source>
        <strain evidence="14 15">A5MH</strain>
    </source>
</reference>
<evidence type="ECO:0000256" key="7">
    <source>
        <dbReference type="ARBA" id="ARBA00023139"/>
    </source>
</evidence>
<evidence type="ECO:0000256" key="10">
    <source>
        <dbReference type="ARBA" id="ARBA00048048"/>
    </source>
</evidence>
<feature type="transmembrane region" description="Helical" evidence="11 12">
    <location>
        <begin position="172"/>
        <end position="194"/>
    </location>
</feature>
<evidence type="ECO:0000256" key="5">
    <source>
        <dbReference type="ARBA" id="ARBA00022989"/>
    </source>
</evidence>
<evidence type="ECO:0000313" key="15">
    <source>
        <dbReference type="Proteomes" id="UP000236546"/>
    </source>
</evidence>
<feature type="domain" description="Palmitoyltransferase DHHC" evidence="13">
    <location>
        <begin position="83"/>
        <end position="211"/>
    </location>
</feature>
<dbReference type="Pfam" id="PF01529">
    <property type="entry name" value="DHHC"/>
    <property type="match status" value="1"/>
</dbReference>
<feature type="transmembrane region" description="Helical" evidence="11 12">
    <location>
        <begin position="133"/>
        <end position="152"/>
    </location>
</feature>
<keyword evidence="8 11" id="KW-0449">Lipoprotein</keyword>
<comment type="catalytic activity">
    <reaction evidence="10 11 12">
        <text>L-cysteinyl-[protein] + hexadecanoyl-CoA = S-hexadecanoyl-L-cysteinyl-[protein] + CoA</text>
        <dbReference type="Rhea" id="RHEA:36683"/>
        <dbReference type="Rhea" id="RHEA-COMP:10131"/>
        <dbReference type="Rhea" id="RHEA-COMP:11032"/>
        <dbReference type="ChEBI" id="CHEBI:29950"/>
        <dbReference type="ChEBI" id="CHEBI:57287"/>
        <dbReference type="ChEBI" id="CHEBI:57379"/>
        <dbReference type="ChEBI" id="CHEBI:74151"/>
        <dbReference type="EC" id="2.3.1.225"/>
    </reaction>
</comment>
<comment type="subcellular location">
    <subcellularLocation>
        <location evidence="11">Endoplasmic reticulum membrane</location>
        <topology evidence="11">Multi-pass membrane protein</topology>
    </subcellularLocation>
    <subcellularLocation>
        <location evidence="1">Membrane</location>
        <topology evidence="1">Multi-pass membrane protein</topology>
    </subcellularLocation>
</comment>
<organism evidence="14 15">
    <name type="scientific">Trichoderma gamsii</name>
    <dbReference type="NCBI Taxonomy" id="398673"/>
    <lineage>
        <taxon>Eukaryota</taxon>
        <taxon>Fungi</taxon>
        <taxon>Dikarya</taxon>
        <taxon>Ascomycota</taxon>
        <taxon>Pezizomycotina</taxon>
        <taxon>Sordariomycetes</taxon>
        <taxon>Hypocreomycetidae</taxon>
        <taxon>Hypocreales</taxon>
        <taxon>Hypocreaceae</taxon>
        <taxon>Trichoderma</taxon>
    </lineage>
</organism>
<evidence type="ECO:0000256" key="6">
    <source>
        <dbReference type="ARBA" id="ARBA00023136"/>
    </source>
</evidence>
<dbReference type="PROSITE" id="PS50216">
    <property type="entry name" value="DHHC"/>
    <property type="match status" value="1"/>
</dbReference>
<keyword evidence="5 11" id="KW-1133">Transmembrane helix</keyword>
<dbReference type="InterPro" id="IPR033682">
    <property type="entry name" value="PFA4"/>
</dbReference>
<evidence type="ECO:0000259" key="13">
    <source>
        <dbReference type="Pfam" id="PF01529"/>
    </source>
</evidence>
<evidence type="ECO:0000256" key="11">
    <source>
        <dbReference type="HAMAP-Rule" id="MF_03199"/>
    </source>
</evidence>
<comment type="function">
    <text evidence="11">Mediates the reversible addition of palmitate to target proteins, thereby regulating their membrane association and biological function.</text>
</comment>
<evidence type="ECO:0000256" key="9">
    <source>
        <dbReference type="ARBA" id="ARBA00023315"/>
    </source>
</evidence>
<evidence type="ECO:0000256" key="3">
    <source>
        <dbReference type="ARBA" id="ARBA00022692"/>
    </source>
</evidence>
<keyword evidence="2 11" id="KW-0808">Transferase</keyword>
<dbReference type="OrthoDB" id="331948at2759"/>
<evidence type="ECO:0000256" key="8">
    <source>
        <dbReference type="ARBA" id="ARBA00023288"/>
    </source>
</evidence>
<evidence type="ECO:0000313" key="14">
    <source>
        <dbReference type="EMBL" id="PNP37615.1"/>
    </source>
</evidence>
<dbReference type="EC" id="2.3.1.225" evidence="11"/>
<keyword evidence="3 11" id="KW-0812">Transmembrane</keyword>
<dbReference type="Proteomes" id="UP000236546">
    <property type="component" value="Unassembled WGS sequence"/>
</dbReference>
<dbReference type="InterPro" id="IPR001594">
    <property type="entry name" value="Palmitoyltrfase_DHHC"/>
</dbReference>
<dbReference type="GO" id="GO:0019706">
    <property type="term" value="F:protein-cysteine S-palmitoyltransferase activity"/>
    <property type="evidence" value="ECO:0007669"/>
    <property type="project" value="UniProtKB-UniRule"/>
</dbReference>
<proteinExistence type="inferred from homology"/>